<evidence type="ECO:0000313" key="3">
    <source>
        <dbReference type="Proteomes" id="UP000479710"/>
    </source>
</evidence>
<dbReference type="AlphaFoldDB" id="A0A6G1DHW0"/>
<feature type="region of interest" description="Disordered" evidence="1">
    <location>
        <begin position="40"/>
        <end position="64"/>
    </location>
</feature>
<evidence type="ECO:0000313" key="2">
    <source>
        <dbReference type="EMBL" id="KAF0912188.1"/>
    </source>
</evidence>
<name>A0A6G1DHW0_9ORYZ</name>
<dbReference type="PANTHER" id="PTHR35498:SF1">
    <property type="entry name" value="LOW PSII ACCUMULATION-LIKE PROTEIN"/>
    <property type="match status" value="1"/>
</dbReference>
<sequence>MRGIARLVIVTDPAEFVAESFRRGKPFLKDLMERGVLAVPFPTDGNTPSLQFNETDDDNDGDEAGKIKRRLWQLTPVYLLLSSSYQSKIQMQIHVSHSHIDSCFMQMSC</sequence>
<dbReference type="PANTHER" id="PTHR35498">
    <property type="entry name" value="PROTEIN LOW PSII ACCUMULATION 1, CHLOROPLASTIC"/>
    <property type="match status" value="1"/>
</dbReference>
<reference evidence="2 3" key="1">
    <citation type="submission" date="2019-11" db="EMBL/GenBank/DDBJ databases">
        <title>Whole genome sequence of Oryza granulata.</title>
        <authorList>
            <person name="Li W."/>
        </authorList>
    </citation>
    <scope>NUCLEOTIDE SEQUENCE [LARGE SCALE GENOMIC DNA]</scope>
    <source>
        <strain evidence="3">cv. Menghai</strain>
        <tissue evidence="2">Leaf</tissue>
    </source>
</reference>
<dbReference type="EMBL" id="SPHZ02000006">
    <property type="protein sequence ID" value="KAF0912188.1"/>
    <property type="molecule type" value="Genomic_DNA"/>
</dbReference>
<keyword evidence="3" id="KW-1185">Reference proteome</keyword>
<accession>A0A6G1DHW0</accession>
<comment type="caution">
    <text evidence="2">The sequence shown here is derived from an EMBL/GenBank/DDBJ whole genome shotgun (WGS) entry which is preliminary data.</text>
</comment>
<organism evidence="2 3">
    <name type="scientific">Oryza meyeriana var. granulata</name>
    <dbReference type="NCBI Taxonomy" id="110450"/>
    <lineage>
        <taxon>Eukaryota</taxon>
        <taxon>Viridiplantae</taxon>
        <taxon>Streptophyta</taxon>
        <taxon>Embryophyta</taxon>
        <taxon>Tracheophyta</taxon>
        <taxon>Spermatophyta</taxon>
        <taxon>Magnoliopsida</taxon>
        <taxon>Liliopsida</taxon>
        <taxon>Poales</taxon>
        <taxon>Poaceae</taxon>
        <taxon>BOP clade</taxon>
        <taxon>Oryzoideae</taxon>
        <taxon>Oryzeae</taxon>
        <taxon>Oryzinae</taxon>
        <taxon>Oryza</taxon>
        <taxon>Oryza meyeriana</taxon>
    </lineage>
</organism>
<protein>
    <submittedName>
        <fullName evidence="2">Uncharacterized protein</fullName>
    </submittedName>
</protein>
<feature type="compositionally biased region" description="Polar residues" evidence="1">
    <location>
        <begin position="44"/>
        <end position="53"/>
    </location>
</feature>
<evidence type="ECO:0000256" key="1">
    <source>
        <dbReference type="SAM" id="MobiDB-lite"/>
    </source>
</evidence>
<gene>
    <name evidence="2" type="ORF">E2562_013070</name>
</gene>
<dbReference type="OrthoDB" id="5130at2759"/>
<dbReference type="Proteomes" id="UP000479710">
    <property type="component" value="Unassembled WGS sequence"/>
</dbReference>
<proteinExistence type="predicted"/>